<organism evidence="1 2">
    <name type="scientific">Bacillus salipaludis</name>
    <dbReference type="NCBI Taxonomy" id="2547811"/>
    <lineage>
        <taxon>Bacteria</taxon>
        <taxon>Bacillati</taxon>
        <taxon>Bacillota</taxon>
        <taxon>Bacilli</taxon>
        <taxon>Bacillales</taxon>
        <taxon>Bacillaceae</taxon>
        <taxon>Bacillus</taxon>
    </lineage>
</organism>
<dbReference type="EMBL" id="SMYO01000004">
    <property type="protein sequence ID" value="TDK62369.1"/>
    <property type="molecule type" value="Genomic_DNA"/>
</dbReference>
<sequence>MNITVNALLSNIEKTRLEMILLAHQFGYSNPHVVQCSQKLDLLLNDYSKKINMN</sequence>
<accession>A0A4R5VTY6</accession>
<dbReference type="Pfam" id="PF09388">
    <property type="entry name" value="SpoOE-like"/>
    <property type="match status" value="1"/>
</dbReference>
<dbReference type="RefSeq" id="WP_133334087.1">
    <property type="nucleotide sequence ID" value="NZ_JARMCE010000013.1"/>
</dbReference>
<comment type="caution">
    <text evidence="1">The sequence shown here is derived from an EMBL/GenBank/DDBJ whole genome shotgun (WGS) entry which is preliminary data.</text>
</comment>
<dbReference type="InterPro" id="IPR037208">
    <property type="entry name" value="Spo0E-like_sf"/>
</dbReference>
<dbReference type="GO" id="GO:0046983">
    <property type="term" value="F:protein dimerization activity"/>
    <property type="evidence" value="ECO:0007669"/>
    <property type="project" value="InterPro"/>
</dbReference>
<dbReference type="Proteomes" id="UP000295132">
    <property type="component" value="Unassembled WGS sequence"/>
</dbReference>
<protein>
    <submittedName>
        <fullName evidence="1">Aspartyl-phosphate phosphatase Spo0E family protein</fullName>
    </submittedName>
</protein>
<reference evidence="1 2" key="1">
    <citation type="submission" date="2019-03" db="EMBL/GenBank/DDBJ databases">
        <title>Bacillus niacini sp. nov. a Nicotinate-Metabolizing Mesophile Isolated from Soil.</title>
        <authorList>
            <person name="Zhang G."/>
        </authorList>
    </citation>
    <scope>NUCLEOTIDE SEQUENCE [LARGE SCALE GENOMIC DNA]</scope>
    <source>
        <strain evidence="1 2">WN066</strain>
    </source>
</reference>
<name>A0A4R5VTY6_9BACI</name>
<dbReference type="InterPro" id="IPR018540">
    <property type="entry name" value="Spo0E-like"/>
</dbReference>
<dbReference type="AlphaFoldDB" id="A0A4R5VTY6"/>
<evidence type="ECO:0000313" key="1">
    <source>
        <dbReference type="EMBL" id="TDK62369.1"/>
    </source>
</evidence>
<gene>
    <name evidence="1" type="ORF">E2K98_09975</name>
</gene>
<dbReference type="GO" id="GO:0043937">
    <property type="term" value="P:regulation of sporulation"/>
    <property type="evidence" value="ECO:0007669"/>
    <property type="project" value="InterPro"/>
</dbReference>
<evidence type="ECO:0000313" key="2">
    <source>
        <dbReference type="Proteomes" id="UP000295132"/>
    </source>
</evidence>
<proteinExistence type="predicted"/>
<dbReference type="Gene3D" id="4.10.280.10">
    <property type="entry name" value="Helix-loop-helix DNA-binding domain"/>
    <property type="match status" value="1"/>
</dbReference>
<dbReference type="InterPro" id="IPR036638">
    <property type="entry name" value="HLH_DNA-bd_sf"/>
</dbReference>
<dbReference type="SUPFAM" id="SSF140500">
    <property type="entry name" value="BAS1536-like"/>
    <property type="match status" value="1"/>
</dbReference>